<dbReference type="GO" id="GO:0005886">
    <property type="term" value="C:plasma membrane"/>
    <property type="evidence" value="ECO:0007669"/>
    <property type="project" value="UniProtKB-SubCell"/>
</dbReference>
<evidence type="ECO:0000256" key="2">
    <source>
        <dbReference type="ARBA" id="ARBA00022475"/>
    </source>
</evidence>
<feature type="transmembrane region" description="Helical" evidence="6">
    <location>
        <begin position="82"/>
        <end position="108"/>
    </location>
</feature>
<name>A0A917V4M5_9HYPH</name>
<organism evidence="7 8">
    <name type="scientific">Salinarimonas ramus</name>
    <dbReference type="NCBI Taxonomy" id="690164"/>
    <lineage>
        <taxon>Bacteria</taxon>
        <taxon>Pseudomonadati</taxon>
        <taxon>Pseudomonadota</taxon>
        <taxon>Alphaproteobacteria</taxon>
        <taxon>Hyphomicrobiales</taxon>
        <taxon>Salinarimonadaceae</taxon>
        <taxon>Salinarimonas</taxon>
    </lineage>
</organism>
<evidence type="ECO:0008006" key="9">
    <source>
        <dbReference type="Google" id="ProtNLM"/>
    </source>
</evidence>
<keyword evidence="5 6" id="KW-0472">Membrane</keyword>
<keyword evidence="3 6" id="KW-0812">Transmembrane</keyword>
<evidence type="ECO:0000256" key="3">
    <source>
        <dbReference type="ARBA" id="ARBA00022692"/>
    </source>
</evidence>
<dbReference type="AlphaFoldDB" id="A0A917V4M5"/>
<dbReference type="PANTHER" id="PTHR33931:SF2">
    <property type="entry name" value="HOLIN-LIKE PROTEIN CIDA"/>
    <property type="match status" value="1"/>
</dbReference>
<keyword evidence="2" id="KW-1003">Cell membrane</keyword>
<evidence type="ECO:0000313" key="7">
    <source>
        <dbReference type="EMBL" id="GGK37011.1"/>
    </source>
</evidence>
<evidence type="ECO:0000256" key="6">
    <source>
        <dbReference type="SAM" id="Phobius"/>
    </source>
</evidence>
<reference evidence="7 8" key="1">
    <citation type="journal article" date="2014" name="Int. J. Syst. Evol. Microbiol.">
        <title>Complete genome sequence of Corynebacterium casei LMG S-19264T (=DSM 44701T), isolated from a smear-ripened cheese.</title>
        <authorList>
            <consortium name="US DOE Joint Genome Institute (JGI-PGF)"/>
            <person name="Walter F."/>
            <person name="Albersmeier A."/>
            <person name="Kalinowski J."/>
            <person name="Ruckert C."/>
        </authorList>
    </citation>
    <scope>NUCLEOTIDE SEQUENCE [LARGE SCALE GENOMIC DNA]</scope>
    <source>
        <strain evidence="7 8">CGMCC 1.9161</strain>
    </source>
</reference>
<evidence type="ECO:0000256" key="5">
    <source>
        <dbReference type="ARBA" id="ARBA00023136"/>
    </source>
</evidence>
<dbReference type="Proteomes" id="UP000600449">
    <property type="component" value="Unassembled WGS sequence"/>
</dbReference>
<evidence type="ECO:0000313" key="8">
    <source>
        <dbReference type="Proteomes" id="UP000600449"/>
    </source>
</evidence>
<accession>A0A917V4M5</accession>
<dbReference type="PANTHER" id="PTHR33931">
    <property type="entry name" value="HOLIN-LIKE PROTEIN CIDA-RELATED"/>
    <property type="match status" value="1"/>
</dbReference>
<dbReference type="InterPro" id="IPR005538">
    <property type="entry name" value="LrgA/CidA"/>
</dbReference>
<proteinExistence type="predicted"/>
<comment type="subcellular location">
    <subcellularLocation>
        <location evidence="1">Cell membrane</location>
        <topology evidence="1">Multi-pass membrane protein</topology>
    </subcellularLocation>
</comment>
<comment type="caution">
    <text evidence="7">The sequence shown here is derived from an EMBL/GenBank/DDBJ whole genome shotgun (WGS) entry which is preliminary data.</text>
</comment>
<protein>
    <recommendedName>
        <fullName evidence="9">Holin-like protein</fullName>
    </recommendedName>
</protein>
<keyword evidence="8" id="KW-1185">Reference proteome</keyword>
<evidence type="ECO:0000256" key="4">
    <source>
        <dbReference type="ARBA" id="ARBA00022989"/>
    </source>
</evidence>
<feature type="transmembrane region" description="Helical" evidence="6">
    <location>
        <begin position="28"/>
        <end position="46"/>
    </location>
</feature>
<dbReference type="EMBL" id="BMMF01000006">
    <property type="protein sequence ID" value="GGK37011.1"/>
    <property type="molecule type" value="Genomic_DNA"/>
</dbReference>
<keyword evidence="4 6" id="KW-1133">Transmembrane helix</keyword>
<gene>
    <name evidence="7" type="ORF">GCM10011322_25040</name>
</gene>
<dbReference type="Pfam" id="PF03788">
    <property type="entry name" value="LrgA"/>
    <property type="match status" value="1"/>
</dbReference>
<sequence length="111" mass="11274">MLGFIVIIAFTLAGEALVALAGLPVPGSIVGLLLLCGYLTFGRAGLAEIDATARLILRFLPLFLVPVGVAVVGLGADPGPELARLVATLVVALVVGVLAVSSVMRLVARRS</sequence>
<feature type="transmembrane region" description="Helical" evidence="6">
    <location>
        <begin position="55"/>
        <end position="76"/>
    </location>
</feature>
<dbReference type="RefSeq" id="WP_188913386.1">
    <property type="nucleotide sequence ID" value="NZ_BMMF01000006.1"/>
</dbReference>
<evidence type="ECO:0000256" key="1">
    <source>
        <dbReference type="ARBA" id="ARBA00004651"/>
    </source>
</evidence>